<evidence type="ECO:0000256" key="7">
    <source>
        <dbReference type="SAM" id="MobiDB-lite"/>
    </source>
</evidence>
<comment type="domain">
    <text evidence="6">Contains large globular domains required for ATP hydrolysis at each terminus and a third globular domain forming a flexible hinge near the middle of the molecule. These domains are separated by coiled-coil structures.</text>
</comment>
<dbReference type="HAMAP" id="MF_01894">
    <property type="entry name" value="Smc_prok"/>
    <property type="match status" value="1"/>
</dbReference>
<comment type="function">
    <text evidence="6">Required for chromosome condensation and partitioning.</text>
</comment>
<evidence type="ECO:0000313" key="11">
    <source>
        <dbReference type="Proteomes" id="UP000241074"/>
    </source>
</evidence>
<sequence>MRLSSIKLSGFKSFVDPTVLHLPTNMTGIVGPNGCGKSNIIDAIRWVMGESAASRLRGDAITDVIFSGSGNRKPVGSATVELIFDNSDGTIQGEYASFNEISIKRQVSRDGQSNYFLNGGKCRRRDIIDVFLGTGLGARSYSIIEQGMISQIIEAKPEDLRLHLEEAAGISKYKERRKETESRIKSTRENLDRLNDVRQEVDKQLEHLNRQAKQAERYQKLKAEATRVEAELKALHLLSLRGELDERTQKVRNMELRIEELVTEQRAIEAQLEEEREKQVTASDHFNQVQGELYRVSGEIARVEQQINFNRDLNERLTKALKEAEQAHGELAEHIRGDREQIEALTLSLADSEPQLEMLEIQADERAEALRLAEQGILDWQTRWDTYARDSGESSRLAEVERTRLNFLDKQALDAAQRLSVLEEEQGKANLDQLAMAQDDLLLRQEELREKVEQNTALLDERKILLGRVQDETKSLQTRLNDSRSELSKARGRLSSLEALQHAALGQEKGGAQAWLDRIGLGQGKRLGEVLKVDDGFERAVEVVLGAWLDGALTDAPSSYLDELTSLGEHNVVLLSGDLGQRRMGSLAQHVEGPEAALRALEKVRVVNDLAEARALHTSLAADESVITRSGDWLGRDWVRISRAKEAHSGVLAREREIEALQIRITDLEREIEILLAKQDELKQQHFEAERARDDAQRDLYFAHRQLSEVAGQIQSEKGRLESMTTRMGRVGTEIAELRQRVAELDVESRDARARLETATERMGDLEDQRAQLDGERRSLLERREDARANAREAQDAKHQIALRSEAKRSTLSSLQQSLQRMVGQLATLDSRKQELAQQLAQGTEPGTDLDAELRTYLDQRMLVDRQLIDARKALESCDLAFRALEQERSRVERLANEQREQLSGLRLEEQSLKMRADQHTDAIQTAGFEIEAVAQELPPEAEPGLWAERLAELERSIKRLEPVNLAAINEYQEQSARKVYLDTQFGDLTTALETLEGAIKKIDRETRTRFKETFDKVNVGLQELFPRLFGGGHAYLELTGEDLLDTGVSIMARPPGKRVTSITLLSGGEKALTAVALVFSIFRLNPAPFCLLDEVDAPLDEANVGRFCNMLKEMCERVQFLFVSHNKATMEAASQLCGVTMREPGVSRLVSVDLAEAAKLAGAA</sequence>
<feature type="domain" description="SMC hinge" evidence="9">
    <location>
        <begin position="525"/>
        <end position="616"/>
    </location>
</feature>
<comment type="subcellular location">
    <subcellularLocation>
        <location evidence="6">Cytoplasm</location>
    </subcellularLocation>
</comment>
<feature type="coiled-coil region" evidence="6">
    <location>
        <begin position="651"/>
        <end position="699"/>
    </location>
</feature>
<reference evidence="10 11" key="1">
    <citation type="submission" date="2018-03" db="EMBL/GenBank/DDBJ databases">
        <title>Ahniella affigens gen. nov., sp. nov., a gammaproteobacterium isolated from sandy soil near a stream.</title>
        <authorList>
            <person name="Ko Y."/>
            <person name="Kim J.-H."/>
        </authorList>
    </citation>
    <scope>NUCLEOTIDE SEQUENCE [LARGE SCALE GENOMIC DNA]</scope>
    <source>
        <strain evidence="10 11">D13</strain>
    </source>
</reference>
<feature type="coiled-coil region" evidence="6">
    <location>
        <begin position="882"/>
        <end position="916"/>
    </location>
</feature>
<dbReference type="Pfam" id="PF02463">
    <property type="entry name" value="SMC_N"/>
    <property type="match status" value="1"/>
</dbReference>
<dbReference type="GO" id="GO:0006260">
    <property type="term" value="P:DNA replication"/>
    <property type="evidence" value="ECO:0007669"/>
    <property type="project" value="UniProtKB-UniRule"/>
</dbReference>
<reference evidence="10 11" key="2">
    <citation type="submission" date="2018-03" db="EMBL/GenBank/DDBJ databases">
        <authorList>
            <person name="Keele B.F."/>
        </authorList>
    </citation>
    <scope>NUCLEOTIDE SEQUENCE [LARGE SCALE GENOMIC DNA]</scope>
    <source>
        <strain evidence="10 11">D13</strain>
    </source>
</reference>
<feature type="coiled-coil region" evidence="6">
    <location>
        <begin position="307"/>
        <end position="334"/>
    </location>
</feature>
<gene>
    <name evidence="6 10" type="primary">smc</name>
    <name evidence="10" type="ORF">C7S18_07810</name>
</gene>
<dbReference type="NCBIfam" id="TIGR02168">
    <property type="entry name" value="SMC_prok_B"/>
    <property type="match status" value="1"/>
</dbReference>
<evidence type="ECO:0000256" key="1">
    <source>
        <dbReference type="ARBA" id="ARBA00022490"/>
    </source>
</evidence>
<dbReference type="RefSeq" id="WP_106891028.1">
    <property type="nucleotide sequence ID" value="NZ_CP027860.1"/>
</dbReference>
<dbReference type="InterPro" id="IPR024704">
    <property type="entry name" value="SMC"/>
</dbReference>
<dbReference type="PANTHER" id="PTHR43977">
    <property type="entry name" value="STRUCTURAL MAINTENANCE OF CHROMOSOMES PROTEIN 3"/>
    <property type="match status" value="1"/>
</dbReference>
<dbReference type="GO" id="GO:0005524">
    <property type="term" value="F:ATP binding"/>
    <property type="evidence" value="ECO:0007669"/>
    <property type="project" value="UniProtKB-UniRule"/>
</dbReference>
<keyword evidence="11" id="KW-1185">Reference proteome</keyword>
<evidence type="ECO:0000256" key="3">
    <source>
        <dbReference type="ARBA" id="ARBA00022840"/>
    </source>
</evidence>
<feature type="coiled-coil region" evidence="6">
    <location>
        <begin position="170"/>
        <end position="278"/>
    </location>
</feature>
<dbReference type="OrthoDB" id="9808768at2"/>
<evidence type="ECO:0000259" key="8">
    <source>
        <dbReference type="Pfam" id="PF02463"/>
    </source>
</evidence>
<dbReference type="Gene3D" id="1.10.287.1490">
    <property type="match status" value="1"/>
</dbReference>
<evidence type="ECO:0000259" key="9">
    <source>
        <dbReference type="Pfam" id="PF06470"/>
    </source>
</evidence>
<dbReference type="GO" id="GO:0030261">
    <property type="term" value="P:chromosome condensation"/>
    <property type="evidence" value="ECO:0007669"/>
    <property type="project" value="InterPro"/>
</dbReference>
<feature type="binding site" evidence="6">
    <location>
        <begin position="32"/>
        <end position="39"/>
    </location>
    <ligand>
        <name>ATP</name>
        <dbReference type="ChEBI" id="CHEBI:30616"/>
    </ligand>
</feature>
<dbReference type="GO" id="GO:0005694">
    <property type="term" value="C:chromosome"/>
    <property type="evidence" value="ECO:0007669"/>
    <property type="project" value="InterPro"/>
</dbReference>
<dbReference type="Proteomes" id="UP000241074">
    <property type="component" value="Chromosome"/>
</dbReference>
<dbReference type="GO" id="GO:0007062">
    <property type="term" value="P:sister chromatid cohesion"/>
    <property type="evidence" value="ECO:0007669"/>
    <property type="project" value="InterPro"/>
</dbReference>
<keyword evidence="1 6" id="KW-0963">Cytoplasm</keyword>
<dbReference type="KEGG" id="xba:C7S18_07810"/>
<protein>
    <recommendedName>
        <fullName evidence="6">Chromosome partition protein Smc</fullName>
    </recommendedName>
</protein>
<evidence type="ECO:0000256" key="2">
    <source>
        <dbReference type="ARBA" id="ARBA00022741"/>
    </source>
</evidence>
<evidence type="ECO:0000256" key="6">
    <source>
        <dbReference type="HAMAP-Rule" id="MF_01894"/>
    </source>
</evidence>
<comment type="subunit">
    <text evidence="6">Homodimer.</text>
</comment>
<dbReference type="EMBL" id="CP027860">
    <property type="protein sequence ID" value="AVP97103.1"/>
    <property type="molecule type" value="Genomic_DNA"/>
</dbReference>
<evidence type="ECO:0000313" key="10">
    <source>
        <dbReference type="EMBL" id="AVP97103.1"/>
    </source>
</evidence>
<dbReference type="InterPro" id="IPR036277">
    <property type="entry name" value="SMC_hinge_sf"/>
</dbReference>
<feature type="region of interest" description="Disordered" evidence="7">
    <location>
        <begin position="758"/>
        <end position="809"/>
    </location>
</feature>
<dbReference type="CDD" id="cd03278">
    <property type="entry name" value="ABC_SMC_barmotin"/>
    <property type="match status" value="2"/>
</dbReference>
<dbReference type="GO" id="GO:0016887">
    <property type="term" value="F:ATP hydrolysis activity"/>
    <property type="evidence" value="ECO:0007669"/>
    <property type="project" value="InterPro"/>
</dbReference>
<keyword evidence="5 6" id="KW-0238">DNA-binding</keyword>
<keyword evidence="2 6" id="KW-0547">Nucleotide-binding</keyword>
<dbReference type="InterPro" id="IPR011890">
    <property type="entry name" value="SMC_prok"/>
</dbReference>
<dbReference type="PIRSF" id="PIRSF005719">
    <property type="entry name" value="SMC"/>
    <property type="match status" value="1"/>
</dbReference>
<feature type="domain" description="RecF/RecN/SMC N-terminal" evidence="8">
    <location>
        <begin position="3"/>
        <end position="1148"/>
    </location>
</feature>
<evidence type="ECO:0000256" key="5">
    <source>
        <dbReference type="ARBA" id="ARBA00023125"/>
    </source>
</evidence>
<dbReference type="Pfam" id="PF06470">
    <property type="entry name" value="SMC_hinge"/>
    <property type="match status" value="1"/>
</dbReference>
<keyword evidence="4 6" id="KW-0175">Coiled coil</keyword>
<dbReference type="InterPro" id="IPR027417">
    <property type="entry name" value="P-loop_NTPase"/>
</dbReference>
<organism evidence="10 11">
    <name type="scientific">Ahniella affigens</name>
    <dbReference type="NCBI Taxonomy" id="2021234"/>
    <lineage>
        <taxon>Bacteria</taxon>
        <taxon>Pseudomonadati</taxon>
        <taxon>Pseudomonadota</taxon>
        <taxon>Gammaproteobacteria</taxon>
        <taxon>Lysobacterales</taxon>
        <taxon>Rhodanobacteraceae</taxon>
        <taxon>Ahniella</taxon>
    </lineage>
</organism>
<dbReference type="GO" id="GO:0007059">
    <property type="term" value="P:chromosome segregation"/>
    <property type="evidence" value="ECO:0007669"/>
    <property type="project" value="UniProtKB-UniRule"/>
</dbReference>
<dbReference type="AlphaFoldDB" id="A0A2P1PQI6"/>
<proteinExistence type="inferred from homology"/>
<dbReference type="SUPFAM" id="SSF57997">
    <property type="entry name" value="Tropomyosin"/>
    <property type="match status" value="1"/>
</dbReference>
<comment type="similarity">
    <text evidence="6">Belongs to the SMC family.</text>
</comment>
<dbReference type="InterPro" id="IPR010935">
    <property type="entry name" value="SMC_hinge"/>
</dbReference>
<dbReference type="GO" id="GO:0005737">
    <property type="term" value="C:cytoplasm"/>
    <property type="evidence" value="ECO:0007669"/>
    <property type="project" value="UniProtKB-SubCell"/>
</dbReference>
<evidence type="ECO:0000256" key="4">
    <source>
        <dbReference type="ARBA" id="ARBA00023054"/>
    </source>
</evidence>
<accession>A0A2P1PQI6</accession>
<dbReference type="SUPFAM" id="SSF75553">
    <property type="entry name" value="Smc hinge domain"/>
    <property type="match status" value="1"/>
</dbReference>
<name>A0A2P1PQI6_9GAMM</name>
<dbReference type="Gene3D" id="3.40.50.300">
    <property type="entry name" value="P-loop containing nucleotide triphosphate hydrolases"/>
    <property type="match status" value="2"/>
</dbReference>
<dbReference type="SUPFAM" id="SSF52540">
    <property type="entry name" value="P-loop containing nucleoside triphosphate hydrolases"/>
    <property type="match status" value="1"/>
</dbReference>
<keyword evidence="3 6" id="KW-0067">ATP-binding</keyword>
<dbReference type="GO" id="GO:0003677">
    <property type="term" value="F:DNA binding"/>
    <property type="evidence" value="ECO:0007669"/>
    <property type="project" value="UniProtKB-UniRule"/>
</dbReference>
<dbReference type="InterPro" id="IPR003395">
    <property type="entry name" value="RecF/RecN/SMC_N"/>
</dbReference>